<dbReference type="AlphaFoldDB" id="A0A1E7JMY1"/>
<evidence type="ECO:0000313" key="2">
    <source>
        <dbReference type="Proteomes" id="UP000176087"/>
    </source>
</evidence>
<dbReference type="Gene3D" id="3.40.1260.10">
    <property type="entry name" value="DsrEFH-like"/>
    <property type="match status" value="1"/>
</dbReference>
<dbReference type="RefSeq" id="WP_070013347.1">
    <property type="nucleotide sequence ID" value="NZ_LJGS01000044.1"/>
</dbReference>
<organism evidence="1 2">
    <name type="scientific">Streptomyces abyssalis</name>
    <dbReference type="NCBI Taxonomy" id="933944"/>
    <lineage>
        <taxon>Bacteria</taxon>
        <taxon>Bacillati</taxon>
        <taxon>Actinomycetota</taxon>
        <taxon>Actinomycetes</taxon>
        <taxon>Kitasatosporales</taxon>
        <taxon>Streptomycetaceae</taxon>
        <taxon>Streptomyces</taxon>
    </lineage>
</organism>
<proteinExistence type="predicted"/>
<gene>
    <name evidence="1" type="ORF">AN215_07620</name>
</gene>
<dbReference type="STRING" id="933944.AN215_07620"/>
<dbReference type="SUPFAM" id="SSF75169">
    <property type="entry name" value="DsrEFH-like"/>
    <property type="match status" value="1"/>
</dbReference>
<name>A0A1E7JMY1_9ACTN</name>
<protein>
    <submittedName>
        <fullName evidence="1">Uncharacterized protein</fullName>
    </submittedName>
</protein>
<accession>A0A1E7JMY1</accession>
<keyword evidence="2" id="KW-1185">Reference proteome</keyword>
<sequence>MAQKITPTDVMLAVYGSPHQTELITTALRLTQALLDRGARVQIWTCGDATGLTRSTLGRTKPRNVLRWTTDYPSSASVISDLLDEYPDLLHWYVCRFCSDERGMSEQIPQVRRRPPFTFWDHTKSAGKLLTLGVC</sequence>
<reference evidence="1 2" key="1">
    <citation type="journal article" date="2016" name="Front. Microbiol.">
        <title>Comparative Genomics Analysis of Streptomyces Species Reveals Their Adaptation to the Marine Environment and Their Diversity at the Genomic Level.</title>
        <authorList>
            <person name="Tian X."/>
            <person name="Zhang Z."/>
            <person name="Yang T."/>
            <person name="Chen M."/>
            <person name="Li J."/>
            <person name="Chen F."/>
            <person name="Yang J."/>
            <person name="Li W."/>
            <person name="Zhang B."/>
            <person name="Zhang Z."/>
            <person name="Wu J."/>
            <person name="Zhang C."/>
            <person name="Long L."/>
            <person name="Xiao J."/>
        </authorList>
    </citation>
    <scope>NUCLEOTIDE SEQUENCE [LARGE SCALE GENOMIC DNA]</scope>
    <source>
        <strain evidence="1 2">SCSIO 10390</strain>
    </source>
</reference>
<dbReference type="Proteomes" id="UP000176087">
    <property type="component" value="Unassembled WGS sequence"/>
</dbReference>
<comment type="caution">
    <text evidence="1">The sequence shown here is derived from an EMBL/GenBank/DDBJ whole genome shotgun (WGS) entry which is preliminary data.</text>
</comment>
<dbReference type="OrthoDB" id="3692742at2"/>
<evidence type="ECO:0000313" key="1">
    <source>
        <dbReference type="EMBL" id="OEU89605.1"/>
    </source>
</evidence>
<dbReference type="EMBL" id="LJGT01000038">
    <property type="protein sequence ID" value="OEU89605.1"/>
    <property type="molecule type" value="Genomic_DNA"/>
</dbReference>
<dbReference type="InterPro" id="IPR027396">
    <property type="entry name" value="DsrEFH-like"/>
</dbReference>